<evidence type="ECO:0000313" key="2">
    <source>
        <dbReference type="EMBL" id="CAA9361482.1"/>
    </source>
</evidence>
<dbReference type="EMBL" id="CADCUE010000289">
    <property type="protein sequence ID" value="CAA9361482.1"/>
    <property type="molecule type" value="Genomic_DNA"/>
</dbReference>
<protein>
    <submittedName>
        <fullName evidence="2">Uncharacterized protein</fullName>
    </submittedName>
</protein>
<name>A0A6J4MLX1_9ACTN</name>
<reference evidence="2" key="1">
    <citation type="submission" date="2020-02" db="EMBL/GenBank/DDBJ databases">
        <authorList>
            <person name="Meier V. D."/>
        </authorList>
    </citation>
    <scope>NUCLEOTIDE SEQUENCE</scope>
    <source>
        <strain evidence="2">AVDCRST_MAG16</strain>
    </source>
</reference>
<organism evidence="2">
    <name type="scientific">uncultured Frankineae bacterium</name>
    <dbReference type="NCBI Taxonomy" id="437475"/>
    <lineage>
        <taxon>Bacteria</taxon>
        <taxon>Bacillati</taxon>
        <taxon>Actinomycetota</taxon>
        <taxon>Actinomycetes</taxon>
        <taxon>Frankiales</taxon>
        <taxon>environmental samples</taxon>
    </lineage>
</organism>
<sequence>MAVTLRRDGPAPTTSRALPGQPCANAATVLVAARHGVVPSSHDDVADRSAAARAA</sequence>
<dbReference type="AlphaFoldDB" id="A0A6J4MLX1"/>
<evidence type="ECO:0000256" key="1">
    <source>
        <dbReference type="SAM" id="MobiDB-lite"/>
    </source>
</evidence>
<proteinExistence type="predicted"/>
<gene>
    <name evidence="2" type="ORF">AVDCRST_MAG16-3083</name>
</gene>
<feature type="region of interest" description="Disordered" evidence="1">
    <location>
        <begin position="1"/>
        <end position="21"/>
    </location>
</feature>
<accession>A0A6J4MLX1</accession>